<proteinExistence type="inferred from homology"/>
<evidence type="ECO:0000259" key="7">
    <source>
        <dbReference type="Pfam" id="PF20684"/>
    </source>
</evidence>
<evidence type="ECO:0000256" key="6">
    <source>
        <dbReference type="SAM" id="Phobius"/>
    </source>
</evidence>
<evidence type="ECO:0000256" key="4">
    <source>
        <dbReference type="ARBA" id="ARBA00023136"/>
    </source>
</evidence>
<feature type="transmembrane region" description="Helical" evidence="6">
    <location>
        <begin position="165"/>
        <end position="189"/>
    </location>
</feature>
<dbReference type="Pfam" id="PF20684">
    <property type="entry name" value="Fung_rhodopsin"/>
    <property type="match status" value="1"/>
</dbReference>
<dbReference type="AlphaFoldDB" id="A0A6A5ZBU4"/>
<feature type="transmembrane region" description="Helical" evidence="6">
    <location>
        <begin position="88"/>
        <end position="111"/>
    </location>
</feature>
<sequence>MSPPMGHRGRQAIEISGVFSGLALIILLLRLYTRIFIVRSVGVEDYFITLAMLCSIGLTICIGIQVEYGMGQHYWMLSPEDGTQSLKAFWASLIVYYLSLGLTKSSILLQYQRVFPTKNFQIACWSIMSVVVAYTIWTVLGSIFACIPVRAFWTKEESRCINQFAMWFTNAAINIGTDLAIIILPMPVVRSLNLARRQKQALIGIFAIGGFVCVVSILRLKSLVAISNSKDPTYDNPPAATWSSVETSVGIICSCLPCLRPLMTRYWPGLFSTRHKYGAASGHVYNRSAYGRQSQDPAILMTPMDSMAKASRGSSEGINNMDDRIQVVTDIQVRVEDKETPVLHRMKELRRASESSTETLVRDVAPMV</sequence>
<feature type="transmembrane region" description="Helical" evidence="6">
    <location>
        <begin position="45"/>
        <end position="68"/>
    </location>
</feature>
<keyword evidence="3 6" id="KW-1133">Transmembrane helix</keyword>
<accession>A0A6A5ZBU4</accession>
<dbReference type="GO" id="GO:0016020">
    <property type="term" value="C:membrane"/>
    <property type="evidence" value="ECO:0007669"/>
    <property type="project" value="UniProtKB-SubCell"/>
</dbReference>
<evidence type="ECO:0000256" key="2">
    <source>
        <dbReference type="ARBA" id="ARBA00022692"/>
    </source>
</evidence>
<name>A0A6A5ZBU4_9PLEO</name>
<feature type="domain" description="Rhodopsin" evidence="7">
    <location>
        <begin position="29"/>
        <end position="265"/>
    </location>
</feature>
<evidence type="ECO:0000313" key="8">
    <source>
        <dbReference type="EMBL" id="KAF2116403.1"/>
    </source>
</evidence>
<keyword evidence="9" id="KW-1185">Reference proteome</keyword>
<organism evidence="8 9">
    <name type="scientific">Lophiotrema nucula</name>
    <dbReference type="NCBI Taxonomy" id="690887"/>
    <lineage>
        <taxon>Eukaryota</taxon>
        <taxon>Fungi</taxon>
        <taxon>Dikarya</taxon>
        <taxon>Ascomycota</taxon>
        <taxon>Pezizomycotina</taxon>
        <taxon>Dothideomycetes</taxon>
        <taxon>Pleosporomycetidae</taxon>
        <taxon>Pleosporales</taxon>
        <taxon>Lophiotremataceae</taxon>
        <taxon>Lophiotrema</taxon>
    </lineage>
</organism>
<keyword evidence="4 6" id="KW-0472">Membrane</keyword>
<protein>
    <recommendedName>
        <fullName evidence="7">Rhodopsin domain-containing protein</fullName>
    </recommendedName>
</protein>
<gene>
    <name evidence="8" type="ORF">BDV96DRAFT_574059</name>
</gene>
<feature type="transmembrane region" description="Helical" evidence="6">
    <location>
        <begin position="12"/>
        <end position="33"/>
    </location>
</feature>
<evidence type="ECO:0000256" key="1">
    <source>
        <dbReference type="ARBA" id="ARBA00004141"/>
    </source>
</evidence>
<dbReference type="PANTHER" id="PTHR33048">
    <property type="entry name" value="PTH11-LIKE INTEGRAL MEMBRANE PROTEIN (AFU_ORTHOLOGUE AFUA_5G11245)"/>
    <property type="match status" value="1"/>
</dbReference>
<dbReference type="OrthoDB" id="444631at2759"/>
<dbReference type="EMBL" id="ML977321">
    <property type="protein sequence ID" value="KAF2116403.1"/>
    <property type="molecule type" value="Genomic_DNA"/>
</dbReference>
<dbReference type="Proteomes" id="UP000799770">
    <property type="component" value="Unassembled WGS sequence"/>
</dbReference>
<reference evidence="8" key="1">
    <citation type="journal article" date="2020" name="Stud. Mycol.">
        <title>101 Dothideomycetes genomes: a test case for predicting lifestyles and emergence of pathogens.</title>
        <authorList>
            <person name="Haridas S."/>
            <person name="Albert R."/>
            <person name="Binder M."/>
            <person name="Bloem J."/>
            <person name="Labutti K."/>
            <person name="Salamov A."/>
            <person name="Andreopoulos B."/>
            <person name="Baker S."/>
            <person name="Barry K."/>
            <person name="Bills G."/>
            <person name="Bluhm B."/>
            <person name="Cannon C."/>
            <person name="Castanera R."/>
            <person name="Culley D."/>
            <person name="Daum C."/>
            <person name="Ezra D."/>
            <person name="Gonzalez J."/>
            <person name="Henrissat B."/>
            <person name="Kuo A."/>
            <person name="Liang C."/>
            <person name="Lipzen A."/>
            <person name="Lutzoni F."/>
            <person name="Magnuson J."/>
            <person name="Mondo S."/>
            <person name="Nolan M."/>
            <person name="Ohm R."/>
            <person name="Pangilinan J."/>
            <person name="Park H.-J."/>
            <person name="Ramirez L."/>
            <person name="Alfaro M."/>
            <person name="Sun H."/>
            <person name="Tritt A."/>
            <person name="Yoshinaga Y."/>
            <person name="Zwiers L.-H."/>
            <person name="Turgeon B."/>
            <person name="Goodwin S."/>
            <person name="Spatafora J."/>
            <person name="Crous P."/>
            <person name="Grigoriev I."/>
        </authorList>
    </citation>
    <scope>NUCLEOTIDE SEQUENCE</scope>
    <source>
        <strain evidence="8">CBS 627.86</strain>
    </source>
</reference>
<evidence type="ECO:0000313" key="9">
    <source>
        <dbReference type="Proteomes" id="UP000799770"/>
    </source>
</evidence>
<evidence type="ECO:0000256" key="3">
    <source>
        <dbReference type="ARBA" id="ARBA00022989"/>
    </source>
</evidence>
<feature type="transmembrane region" description="Helical" evidence="6">
    <location>
        <begin position="201"/>
        <end position="220"/>
    </location>
</feature>
<keyword evidence="2 6" id="KW-0812">Transmembrane</keyword>
<dbReference type="InterPro" id="IPR052337">
    <property type="entry name" value="SAT4-like"/>
</dbReference>
<comment type="similarity">
    <text evidence="5">Belongs to the SAT4 family.</text>
</comment>
<feature type="transmembrane region" description="Helical" evidence="6">
    <location>
        <begin position="123"/>
        <end position="153"/>
    </location>
</feature>
<comment type="subcellular location">
    <subcellularLocation>
        <location evidence="1">Membrane</location>
        <topology evidence="1">Multi-pass membrane protein</topology>
    </subcellularLocation>
</comment>
<dbReference type="PANTHER" id="PTHR33048:SF132">
    <property type="entry name" value="MEMBRANE PROTEIN, PUTATIVE (AFU_ORTHOLOGUE AFUA_6G07820)-RELATED"/>
    <property type="match status" value="1"/>
</dbReference>
<dbReference type="InterPro" id="IPR049326">
    <property type="entry name" value="Rhodopsin_dom_fungi"/>
</dbReference>
<evidence type="ECO:0000256" key="5">
    <source>
        <dbReference type="ARBA" id="ARBA00038359"/>
    </source>
</evidence>